<comment type="caution">
    <text evidence="2">The sequence shown here is derived from an EMBL/GenBank/DDBJ whole genome shotgun (WGS) entry which is preliminary data.</text>
</comment>
<name>A0ABS8GN83_9MICC</name>
<feature type="region of interest" description="Disordered" evidence="1">
    <location>
        <begin position="1"/>
        <end position="102"/>
    </location>
</feature>
<dbReference type="EMBL" id="JAJFZQ010000006">
    <property type="protein sequence ID" value="MCC3266718.1"/>
    <property type="molecule type" value="Genomic_DNA"/>
</dbReference>
<reference evidence="2" key="1">
    <citation type="submission" date="2021-10" db="EMBL/GenBank/DDBJ databases">
        <title>Novel species in genus Arthrobacter.</title>
        <authorList>
            <person name="Liu Y."/>
        </authorList>
    </citation>
    <scope>NUCLEOTIDE SEQUENCE</scope>
    <source>
        <strain evidence="2">Zg-Y786</strain>
    </source>
</reference>
<dbReference type="RefSeq" id="WP_227891518.1">
    <property type="nucleotide sequence ID" value="NZ_JAJFZQ010000006.1"/>
</dbReference>
<feature type="compositionally biased region" description="Polar residues" evidence="1">
    <location>
        <begin position="246"/>
        <end position="256"/>
    </location>
</feature>
<feature type="compositionally biased region" description="Basic and acidic residues" evidence="1">
    <location>
        <begin position="71"/>
        <end position="80"/>
    </location>
</feature>
<dbReference type="Proteomes" id="UP001139168">
    <property type="component" value="Unassembled WGS sequence"/>
</dbReference>
<protein>
    <recommendedName>
        <fullName evidence="4">DUF3618 domain-containing protein</fullName>
    </recommendedName>
</protein>
<feature type="compositionally biased region" description="Low complexity" evidence="1">
    <location>
        <begin position="37"/>
        <end position="47"/>
    </location>
</feature>
<accession>A0ABS8GN83</accession>
<evidence type="ECO:0000313" key="2">
    <source>
        <dbReference type="EMBL" id="MCC3266718.1"/>
    </source>
</evidence>
<feature type="region of interest" description="Disordered" evidence="1">
    <location>
        <begin position="174"/>
        <end position="266"/>
    </location>
</feature>
<evidence type="ECO:0000313" key="3">
    <source>
        <dbReference type="Proteomes" id="UP001139168"/>
    </source>
</evidence>
<feature type="compositionally biased region" description="Basic and acidic residues" evidence="1">
    <location>
        <begin position="1"/>
        <end position="11"/>
    </location>
</feature>
<organism evidence="2 3">
    <name type="scientific">Arthrobacter gengyunqii</name>
    <dbReference type="NCBI Taxonomy" id="2886940"/>
    <lineage>
        <taxon>Bacteria</taxon>
        <taxon>Bacillati</taxon>
        <taxon>Actinomycetota</taxon>
        <taxon>Actinomycetes</taxon>
        <taxon>Micrococcales</taxon>
        <taxon>Micrococcaceae</taxon>
        <taxon>Arthrobacter</taxon>
    </lineage>
</organism>
<proteinExistence type="predicted"/>
<feature type="compositionally biased region" description="Low complexity" evidence="1">
    <location>
        <begin position="56"/>
        <end position="70"/>
    </location>
</feature>
<gene>
    <name evidence="2" type="ORF">LJ752_11790</name>
</gene>
<keyword evidence="3" id="KW-1185">Reference proteome</keyword>
<evidence type="ECO:0000256" key="1">
    <source>
        <dbReference type="SAM" id="MobiDB-lite"/>
    </source>
</evidence>
<evidence type="ECO:0008006" key="4">
    <source>
        <dbReference type="Google" id="ProtNLM"/>
    </source>
</evidence>
<sequence length="266" mass="26508">MTDNEWPREGSHAATPMQGATADTKSAKAGAAKDEAAGVAREAAGNAQHVAETAKSEAAGVASEAAASAKDLLDQARSDLTEQAGAQQQKVAEGLRSMAGELQSMADNSDQSGMATDLVRQAAERSSSVASWLDSRNPGSLVDEVKGFARQRPVAFLALAAGAGFLAGRMNKGLSAGVPDSAAAGHPAAGNRTAGTVTTPETIYPPEPPVQPTYAAAGAGDVNPGGVADDGFAGEPTVPAGLPPVSDSQLPGSGTRATDPLSGGRH</sequence>